<name>A0A8J3D8A5_9BACT</name>
<dbReference type="InterPro" id="IPR017969">
    <property type="entry name" value="Heavy-metal-associated_CS"/>
</dbReference>
<dbReference type="Pfam" id="PF00403">
    <property type="entry name" value="HMA"/>
    <property type="match status" value="1"/>
</dbReference>
<proteinExistence type="predicted"/>
<feature type="domain" description="HMA" evidence="2">
    <location>
        <begin position="9"/>
        <end position="65"/>
    </location>
</feature>
<protein>
    <recommendedName>
        <fullName evidence="2">HMA domain-containing protein</fullName>
    </recommendedName>
</protein>
<evidence type="ECO:0000313" key="4">
    <source>
        <dbReference type="Proteomes" id="UP000598271"/>
    </source>
</evidence>
<accession>A0A8J3D8A5</accession>
<dbReference type="AlphaFoldDB" id="A0A8J3D8A5"/>
<comment type="caution">
    <text evidence="3">The sequence shown here is derived from an EMBL/GenBank/DDBJ whole genome shotgun (WGS) entry which is preliminary data.</text>
</comment>
<dbReference type="GO" id="GO:0046872">
    <property type="term" value="F:metal ion binding"/>
    <property type="evidence" value="ECO:0007669"/>
    <property type="project" value="UniProtKB-KW"/>
</dbReference>
<reference evidence="3 4" key="1">
    <citation type="journal article" date="2014" name="Int. J. Syst. Evol. Microbiol.">
        <title>Complete genome sequence of Corynebacterium casei LMG S-19264T (=DSM 44701T), isolated from a smear-ripened cheese.</title>
        <authorList>
            <consortium name="US DOE Joint Genome Institute (JGI-PGF)"/>
            <person name="Walter F."/>
            <person name="Albersmeier A."/>
            <person name="Kalinowski J."/>
            <person name="Ruckert C."/>
        </authorList>
    </citation>
    <scope>NUCLEOTIDE SEQUENCE [LARGE SCALE GENOMIC DNA]</scope>
    <source>
        <strain evidence="3 4">KCTC 12866</strain>
    </source>
</reference>
<dbReference type="InterPro" id="IPR006121">
    <property type="entry name" value="HMA_dom"/>
</dbReference>
<dbReference type="Gene3D" id="3.30.70.100">
    <property type="match status" value="1"/>
</dbReference>
<dbReference type="InterPro" id="IPR036163">
    <property type="entry name" value="HMA_dom_sf"/>
</dbReference>
<evidence type="ECO:0000313" key="3">
    <source>
        <dbReference type="EMBL" id="GHB87587.1"/>
    </source>
</evidence>
<evidence type="ECO:0000256" key="1">
    <source>
        <dbReference type="ARBA" id="ARBA00022723"/>
    </source>
</evidence>
<gene>
    <name evidence="3" type="ORF">GCM10007390_49400</name>
</gene>
<evidence type="ECO:0000259" key="2">
    <source>
        <dbReference type="Pfam" id="PF00403"/>
    </source>
</evidence>
<dbReference type="RefSeq" id="WP_189568710.1">
    <property type="nucleotide sequence ID" value="NZ_BMXF01000008.1"/>
</dbReference>
<keyword evidence="1" id="KW-0479">Metal-binding</keyword>
<dbReference type="EMBL" id="BMXF01000008">
    <property type="protein sequence ID" value="GHB87587.1"/>
    <property type="molecule type" value="Genomic_DNA"/>
</dbReference>
<dbReference type="SUPFAM" id="SSF55008">
    <property type="entry name" value="HMA, heavy metal-associated domain"/>
    <property type="match status" value="1"/>
</dbReference>
<dbReference type="PROSITE" id="PS01047">
    <property type="entry name" value="HMA_1"/>
    <property type="match status" value="1"/>
</dbReference>
<keyword evidence="4" id="KW-1185">Reference proteome</keyword>
<sequence>MKTLKFNTNIKCGGCLQQVTPKLNEVAGNGRWQVDLADPRKVLTVETDSSNEESIVSAVREAGFEAQAV</sequence>
<organism evidence="3 4">
    <name type="scientific">Persicitalea jodogahamensis</name>
    <dbReference type="NCBI Taxonomy" id="402147"/>
    <lineage>
        <taxon>Bacteria</taxon>
        <taxon>Pseudomonadati</taxon>
        <taxon>Bacteroidota</taxon>
        <taxon>Cytophagia</taxon>
        <taxon>Cytophagales</taxon>
        <taxon>Spirosomataceae</taxon>
        <taxon>Persicitalea</taxon>
    </lineage>
</organism>
<dbReference type="Proteomes" id="UP000598271">
    <property type="component" value="Unassembled WGS sequence"/>
</dbReference>